<dbReference type="PROSITE" id="PS01094">
    <property type="entry name" value="UPF0076"/>
    <property type="match status" value="1"/>
</dbReference>
<organism evidence="2 3">
    <name type="scientific">Chelatococcus reniformis</name>
    <dbReference type="NCBI Taxonomy" id="1494448"/>
    <lineage>
        <taxon>Bacteria</taxon>
        <taxon>Pseudomonadati</taxon>
        <taxon>Pseudomonadota</taxon>
        <taxon>Alphaproteobacteria</taxon>
        <taxon>Hyphomicrobiales</taxon>
        <taxon>Chelatococcaceae</taxon>
        <taxon>Chelatococcus</taxon>
    </lineage>
</organism>
<dbReference type="SUPFAM" id="SSF55298">
    <property type="entry name" value="YjgF-like"/>
    <property type="match status" value="1"/>
</dbReference>
<name>A0A916U9F5_9HYPH</name>
<sequence>MSGRGDRTAAGRDHPMESELTIKRIEAGPRMSQAVVHNGTVYLAGQVAKGKDVTEQTQAVLAQIDALLAAAGSDKTKLLSATIYLTDMATFGDMNKVWESWVVAGATPARATVAAGLAAPEYKVEIAVVAAAG</sequence>
<dbReference type="EMBL" id="BMGG01000004">
    <property type="protein sequence ID" value="GGC64726.1"/>
    <property type="molecule type" value="Genomic_DNA"/>
</dbReference>
<proteinExistence type="inferred from homology"/>
<dbReference type="InterPro" id="IPR006175">
    <property type="entry name" value="YjgF/YER057c/UK114"/>
</dbReference>
<comment type="similarity">
    <text evidence="1">Belongs to the RutC family.</text>
</comment>
<evidence type="ECO:0008006" key="4">
    <source>
        <dbReference type="Google" id="ProtNLM"/>
    </source>
</evidence>
<dbReference type="Pfam" id="PF01042">
    <property type="entry name" value="Ribonuc_L-PSP"/>
    <property type="match status" value="1"/>
</dbReference>
<protein>
    <recommendedName>
        <fullName evidence="4">RidA family protein</fullName>
    </recommendedName>
</protein>
<dbReference type="AlphaFoldDB" id="A0A916U9F5"/>
<gene>
    <name evidence="2" type="ORF">GCM10010994_24120</name>
</gene>
<evidence type="ECO:0000256" key="1">
    <source>
        <dbReference type="ARBA" id="ARBA00010552"/>
    </source>
</evidence>
<dbReference type="InterPro" id="IPR035959">
    <property type="entry name" value="RutC-like_sf"/>
</dbReference>
<evidence type="ECO:0000313" key="3">
    <source>
        <dbReference type="Proteomes" id="UP000637002"/>
    </source>
</evidence>
<dbReference type="PANTHER" id="PTHR47328:SF1">
    <property type="entry name" value="RUTC FAMILY PROTEIN YOAB"/>
    <property type="match status" value="1"/>
</dbReference>
<dbReference type="Proteomes" id="UP000637002">
    <property type="component" value="Unassembled WGS sequence"/>
</dbReference>
<dbReference type="InterPro" id="IPR035709">
    <property type="entry name" value="YoaB-like"/>
</dbReference>
<dbReference type="PANTHER" id="PTHR47328">
    <property type="match status" value="1"/>
</dbReference>
<reference evidence="2" key="2">
    <citation type="submission" date="2020-09" db="EMBL/GenBank/DDBJ databases">
        <authorList>
            <person name="Sun Q."/>
            <person name="Zhou Y."/>
        </authorList>
    </citation>
    <scope>NUCLEOTIDE SEQUENCE</scope>
    <source>
        <strain evidence="2">CGMCC 1.12919</strain>
    </source>
</reference>
<evidence type="ECO:0000313" key="2">
    <source>
        <dbReference type="EMBL" id="GGC64726.1"/>
    </source>
</evidence>
<reference evidence="2" key="1">
    <citation type="journal article" date="2014" name="Int. J. Syst. Evol. Microbiol.">
        <title>Complete genome sequence of Corynebacterium casei LMG S-19264T (=DSM 44701T), isolated from a smear-ripened cheese.</title>
        <authorList>
            <consortium name="US DOE Joint Genome Institute (JGI-PGF)"/>
            <person name="Walter F."/>
            <person name="Albersmeier A."/>
            <person name="Kalinowski J."/>
            <person name="Ruckert C."/>
        </authorList>
    </citation>
    <scope>NUCLEOTIDE SEQUENCE</scope>
    <source>
        <strain evidence="2">CGMCC 1.12919</strain>
    </source>
</reference>
<dbReference type="Gene3D" id="3.30.1330.40">
    <property type="entry name" value="RutC-like"/>
    <property type="match status" value="1"/>
</dbReference>
<dbReference type="CDD" id="cd06150">
    <property type="entry name" value="YjgF_YER057c_UK114_like_2"/>
    <property type="match status" value="1"/>
</dbReference>
<comment type="caution">
    <text evidence="2">The sequence shown here is derived from an EMBL/GenBank/DDBJ whole genome shotgun (WGS) entry which is preliminary data.</text>
</comment>
<dbReference type="InterPro" id="IPR019897">
    <property type="entry name" value="RidA_CS"/>
</dbReference>
<keyword evidence="3" id="KW-1185">Reference proteome</keyword>
<accession>A0A916U9F5</accession>